<dbReference type="Gene3D" id="1.20.1290.10">
    <property type="entry name" value="AhpD-like"/>
    <property type="match status" value="1"/>
</dbReference>
<organism evidence="1 2">
    <name type="scientific">Kuraishia capsulata CBS 1993</name>
    <dbReference type="NCBI Taxonomy" id="1382522"/>
    <lineage>
        <taxon>Eukaryota</taxon>
        <taxon>Fungi</taxon>
        <taxon>Dikarya</taxon>
        <taxon>Ascomycota</taxon>
        <taxon>Saccharomycotina</taxon>
        <taxon>Pichiomycetes</taxon>
        <taxon>Pichiales</taxon>
        <taxon>Pichiaceae</taxon>
        <taxon>Kuraishia</taxon>
    </lineage>
</organism>
<dbReference type="PANTHER" id="PTHR28180">
    <property type="entry name" value="CONSERVED MITOCHONDRIAL PROTEIN-RELATED"/>
    <property type="match status" value="1"/>
</dbReference>
<dbReference type="OrthoDB" id="5537330at2759"/>
<dbReference type="HOGENOM" id="CLU_065389_3_1_1"/>
<dbReference type="InterPro" id="IPR052999">
    <property type="entry name" value="PTS1_Protein"/>
</dbReference>
<dbReference type="GeneID" id="34519666"/>
<protein>
    <recommendedName>
        <fullName evidence="3">Carboxymuconolactone decarboxylase-like domain-containing protein</fullName>
    </recommendedName>
</protein>
<name>W6MMR7_9ASCO</name>
<dbReference type="EMBL" id="HG793127">
    <property type="protein sequence ID" value="CDK26272.1"/>
    <property type="molecule type" value="Genomic_DNA"/>
</dbReference>
<evidence type="ECO:0000313" key="1">
    <source>
        <dbReference type="EMBL" id="CDK26272.1"/>
    </source>
</evidence>
<dbReference type="Proteomes" id="UP000019384">
    <property type="component" value="Unassembled WGS sequence"/>
</dbReference>
<dbReference type="PANTHER" id="PTHR28180:SF2">
    <property type="entry name" value="PEROXISOMAL PROTEIN 2"/>
    <property type="match status" value="1"/>
</dbReference>
<dbReference type="InterPro" id="IPR029032">
    <property type="entry name" value="AhpD-like"/>
</dbReference>
<evidence type="ECO:0000313" key="2">
    <source>
        <dbReference type="Proteomes" id="UP000019384"/>
    </source>
</evidence>
<gene>
    <name evidence="1" type="ORF">KUCA_T00002243001</name>
</gene>
<reference evidence="1" key="1">
    <citation type="submission" date="2013-12" db="EMBL/GenBank/DDBJ databases">
        <authorList>
            <person name="Genoscope - CEA"/>
        </authorList>
    </citation>
    <scope>NUCLEOTIDE SEQUENCE</scope>
    <source>
        <strain evidence="1">CBS 1993</strain>
    </source>
</reference>
<dbReference type="AlphaFoldDB" id="W6MMR7"/>
<reference evidence="1" key="2">
    <citation type="submission" date="2014-02" db="EMBL/GenBank/DDBJ databases">
        <title>Complete DNA sequence of /Kuraishia capsulata/ illustrates novel genomic features among budding yeasts (/Saccharomycotina/).</title>
        <authorList>
            <person name="Morales L."/>
            <person name="Noel B."/>
            <person name="Porcel B."/>
            <person name="Marcet-Houben M."/>
            <person name="Hullo M-F."/>
            <person name="Sacerdot C."/>
            <person name="Tekaia F."/>
            <person name="Leh-Louis V."/>
            <person name="Despons L."/>
            <person name="Khanna V."/>
            <person name="Aury J-M."/>
            <person name="Barbe V."/>
            <person name="Couloux A."/>
            <person name="Labadie K."/>
            <person name="Pelletier E."/>
            <person name="Souciet J-L."/>
            <person name="Boekhout T."/>
            <person name="Gabaldon T."/>
            <person name="Wincker P."/>
            <person name="Dujon B."/>
        </authorList>
    </citation>
    <scope>NUCLEOTIDE SEQUENCE</scope>
    <source>
        <strain evidence="1">CBS 1993</strain>
    </source>
</reference>
<dbReference type="SUPFAM" id="SSF69118">
    <property type="entry name" value="AhpD-like"/>
    <property type="match status" value="1"/>
</dbReference>
<sequence length="232" mass="26233">MAEDKQTEHFRSLEALITKSDESALVENPWYMLVALVYTVKRKYADLVALSKYVLYRDPSLSVDEKRRILRRIREALYKNGVLYGNPVMINAMLELRKGLDAELFEDTAYRDHKKPLEDLETNGYDVFKRTYGDTTDEVVGLLKNVHPDYPYSALTLIFGPVLGFYDILNPAETSLTMVAALIAFDLPLQAKWHLNGAYRNGATKEEVLSARALIIEVLGANDADIPSLDIA</sequence>
<proteinExistence type="predicted"/>
<keyword evidence="2" id="KW-1185">Reference proteome</keyword>
<accession>W6MMR7</accession>
<evidence type="ECO:0008006" key="3">
    <source>
        <dbReference type="Google" id="ProtNLM"/>
    </source>
</evidence>
<dbReference type="STRING" id="1382522.W6MMR7"/>
<dbReference type="RefSeq" id="XP_022458278.1">
    <property type="nucleotide sequence ID" value="XM_022602477.1"/>
</dbReference>